<dbReference type="AlphaFoldDB" id="A0A9P5SLG2"/>
<comment type="caution">
    <text evidence="2">The sequence shown here is derived from an EMBL/GenBank/DDBJ whole genome shotgun (WGS) entry which is preliminary data.</text>
</comment>
<gene>
    <name evidence="2" type="ORF">BG006_006199</name>
</gene>
<evidence type="ECO:0000256" key="1">
    <source>
        <dbReference type="SAM" id="MobiDB-lite"/>
    </source>
</evidence>
<name>A0A9P5SLG2_9FUNG</name>
<evidence type="ECO:0000313" key="3">
    <source>
        <dbReference type="Proteomes" id="UP000696485"/>
    </source>
</evidence>
<dbReference type="EMBL" id="JAAAUY010000363">
    <property type="protein sequence ID" value="KAF9330888.1"/>
    <property type="molecule type" value="Genomic_DNA"/>
</dbReference>
<dbReference type="Proteomes" id="UP000696485">
    <property type="component" value="Unassembled WGS sequence"/>
</dbReference>
<organism evidence="2 3">
    <name type="scientific">Podila minutissima</name>
    <dbReference type="NCBI Taxonomy" id="64525"/>
    <lineage>
        <taxon>Eukaryota</taxon>
        <taxon>Fungi</taxon>
        <taxon>Fungi incertae sedis</taxon>
        <taxon>Mucoromycota</taxon>
        <taxon>Mortierellomycotina</taxon>
        <taxon>Mortierellomycetes</taxon>
        <taxon>Mortierellales</taxon>
        <taxon>Mortierellaceae</taxon>
        <taxon>Podila</taxon>
    </lineage>
</organism>
<keyword evidence="3" id="KW-1185">Reference proteome</keyword>
<sequence>MTELVKRSEIQFRESCVIVADLVRYMCMHRSLMSALSRAMVDEIKIDLEVEEGRQGGQGKKLKGDGLAASEQWHGRIKEK</sequence>
<reference evidence="2" key="1">
    <citation type="journal article" date="2020" name="Fungal Divers.">
        <title>Resolving the Mortierellaceae phylogeny through synthesis of multi-gene phylogenetics and phylogenomics.</title>
        <authorList>
            <person name="Vandepol N."/>
            <person name="Liber J."/>
            <person name="Desiro A."/>
            <person name="Na H."/>
            <person name="Kennedy M."/>
            <person name="Barry K."/>
            <person name="Grigoriev I.V."/>
            <person name="Miller A.N."/>
            <person name="O'Donnell K."/>
            <person name="Stajich J.E."/>
            <person name="Bonito G."/>
        </authorList>
    </citation>
    <scope>NUCLEOTIDE SEQUENCE</scope>
    <source>
        <strain evidence="2">NVP1</strain>
    </source>
</reference>
<evidence type="ECO:0000313" key="2">
    <source>
        <dbReference type="EMBL" id="KAF9330888.1"/>
    </source>
</evidence>
<feature type="region of interest" description="Disordered" evidence="1">
    <location>
        <begin position="53"/>
        <end position="80"/>
    </location>
</feature>
<protein>
    <submittedName>
        <fullName evidence="2">Uncharacterized protein</fullName>
    </submittedName>
</protein>
<proteinExistence type="predicted"/>
<accession>A0A9P5SLG2</accession>